<dbReference type="PROSITE" id="PS51898">
    <property type="entry name" value="TYR_RECOMBINASE"/>
    <property type="match status" value="1"/>
</dbReference>
<evidence type="ECO:0000256" key="3">
    <source>
        <dbReference type="ARBA" id="ARBA00023125"/>
    </source>
</evidence>
<name>A0A7I7Q4U9_9MYCO</name>
<evidence type="ECO:0000256" key="4">
    <source>
        <dbReference type="ARBA" id="ARBA00023172"/>
    </source>
</evidence>
<dbReference type="InterPro" id="IPR058717">
    <property type="entry name" value="Phage_L5_Integrase_N"/>
</dbReference>
<dbReference type="InterPro" id="IPR011010">
    <property type="entry name" value="DNA_brk_join_enz"/>
</dbReference>
<dbReference type="PROSITE" id="PS51900">
    <property type="entry name" value="CB"/>
    <property type="match status" value="1"/>
</dbReference>
<dbReference type="Gene3D" id="1.10.443.10">
    <property type="entry name" value="Intergrase catalytic core"/>
    <property type="match status" value="1"/>
</dbReference>
<dbReference type="Pfam" id="PF14659">
    <property type="entry name" value="Phage_int_SAM_3"/>
    <property type="match status" value="1"/>
</dbReference>
<dbReference type="KEGG" id="msto:MSTO_15130"/>
<dbReference type="EMBL" id="AP022587">
    <property type="protein sequence ID" value="BBY21308.1"/>
    <property type="molecule type" value="Genomic_DNA"/>
</dbReference>
<protein>
    <submittedName>
        <fullName evidence="9">Putative prophage phiRv2 integrase</fullName>
    </submittedName>
</protein>
<organism evidence="9 10">
    <name type="scientific">Mycobacterium stomatepiae</name>
    <dbReference type="NCBI Taxonomy" id="470076"/>
    <lineage>
        <taxon>Bacteria</taxon>
        <taxon>Bacillati</taxon>
        <taxon>Actinomycetota</taxon>
        <taxon>Actinomycetes</taxon>
        <taxon>Mycobacteriales</taxon>
        <taxon>Mycobacteriaceae</taxon>
        <taxon>Mycobacterium</taxon>
        <taxon>Mycobacterium simiae complex</taxon>
    </lineage>
</organism>
<dbReference type="PANTHER" id="PTHR30349">
    <property type="entry name" value="PHAGE INTEGRASE-RELATED"/>
    <property type="match status" value="1"/>
</dbReference>
<dbReference type="InterPro" id="IPR013762">
    <property type="entry name" value="Integrase-like_cat_sf"/>
</dbReference>
<dbReference type="Pfam" id="PF00589">
    <property type="entry name" value="Phage_integrase"/>
    <property type="match status" value="1"/>
</dbReference>
<feature type="compositionally biased region" description="Basic and acidic residues" evidence="6">
    <location>
        <begin position="27"/>
        <end position="36"/>
    </location>
</feature>
<evidence type="ECO:0000256" key="2">
    <source>
        <dbReference type="ARBA" id="ARBA00022908"/>
    </source>
</evidence>
<keyword evidence="3 5" id="KW-0238">DNA-binding</keyword>
<comment type="similarity">
    <text evidence="1">Belongs to the 'phage' integrase family.</text>
</comment>
<feature type="domain" description="Core-binding (CB)" evidence="8">
    <location>
        <begin position="77"/>
        <end position="160"/>
    </location>
</feature>
<dbReference type="AlphaFoldDB" id="A0A7I7Q4U9"/>
<dbReference type="SUPFAM" id="SSF56349">
    <property type="entry name" value="DNA breaking-rejoining enzymes"/>
    <property type="match status" value="1"/>
</dbReference>
<dbReference type="CDD" id="cd01189">
    <property type="entry name" value="INT_ICEBs1_C_like"/>
    <property type="match status" value="1"/>
</dbReference>
<dbReference type="RefSeq" id="WP_163789315.1">
    <property type="nucleotide sequence ID" value="NZ_AP022587.1"/>
</dbReference>
<keyword evidence="10" id="KW-1185">Reference proteome</keyword>
<accession>A0A7I7Q4U9</accession>
<reference evidence="9 10" key="1">
    <citation type="journal article" date="2019" name="Emerg. Microbes Infect.">
        <title>Comprehensive subspecies identification of 175 nontuberculous mycobacteria species based on 7547 genomic profiles.</title>
        <authorList>
            <person name="Matsumoto Y."/>
            <person name="Kinjo T."/>
            <person name="Motooka D."/>
            <person name="Nabeya D."/>
            <person name="Jung N."/>
            <person name="Uechi K."/>
            <person name="Horii T."/>
            <person name="Iida T."/>
            <person name="Fujita J."/>
            <person name="Nakamura S."/>
        </authorList>
    </citation>
    <scope>NUCLEOTIDE SEQUENCE [LARGE SCALE GENOMIC DNA]</scope>
    <source>
        <strain evidence="9 10">JCM 17783</strain>
    </source>
</reference>
<dbReference type="InterPro" id="IPR010998">
    <property type="entry name" value="Integrase_recombinase_N"/>
</dbReference>
<evidence type="ECO:0000259" key="7">
    <source>
        <dbReference type="PROSITE" id="PS51898"/>
    </source>
</evidence>
<dbReference type="PANTHER" id="PTHR30349:SF64">
    <property type="entry name" value="PROPHAGE INTEGRASE INTD-RELATED"/>
    <property type="match status" value="1"/>
</dbReference>
<dbReference type="GO" id="GO:0015074">
    <property type="term" value="P:DNA integration"/>
    <property type="evidence" value="ECO:0007669"/>
    <property type="project" value="UniProtKB-KW"/>
</dbReference>
<evidence type="ECO:0000259" key="8">
    <source>
        <dbReference type="PROSITE" id="PS51900"/>
    </source>
</evidence>
<dbReference type="InterPro" id="IPR050090">
    <property type="entry name" value="Tyrosine_recombinase_XerCD"/>
</dbReference>
<proteinExistence type="inferred from homology"/>
<evidence type="ECO:0000256" key="6">
    <source>
        <dbReference type="SAM" id="MobiDB-lite"/>
    </source>
</evidence>
<dbReference type="InterPro" id="IPR004107">
    <property type="entry name" value="Integrase_SAM-like_N"/>
</dbReference>
<evidence type="ECO:0000256" key="5">
    <source>
        <dbReference type="PROSITE-ProRule" id="PRU01248"/>
    </source>
</evidence>
<sequence length="386" mass="44171">MARRRRGFGRIRQCQPSGRYQASYVGPDDKLHKAPETFDAREDAEAWLADRRREIDRELWSPPATIEQKKAKRKAEIKFGDYAKKWLETRTVRGRPIKPRTREHYEALLKHHVYPTFKAKALREISMESVDRWYARTLKDRPTIRAHTYSLLRTILETARTRDRIIDVNPCLIRGAGTTERKVKPKPATLEQLDIITAEMPENLSLMVLLASWCALRFGELVELRRNDIDLEDAVINVRRAAVRVEEGWSVGDPKSDAGKRDVAIPPHILPAVKRHLTEHVGKEPDSLLFPPKSGEHHLQPSTLYRHFYRARAKAKRPDLRFHDLRHSGAVMAAQTGATLAELMARLGHSTPQAAMRYQHQAEGRDKAIAAALSELAKRPDLAAKE</sequence>
<dbReference type="Gene3D" id="1.10.150.130">
    <property type="match status" value="1"/>
</dbReference>
<gene>
    <name evidence="9" type="ORF">MSTO_15130</name>
</gene>
<keyword evidence="2" id="KW-0229">DNA integration</keyword>
<feature type="region of interest" description="Disordered" evidence="6">
    <location>
        <begin position="1"/>
        <end position="36"/>
    </location>
</feature>
<evidence type="ECO:0000313" key="10">
    <source>
        <dbReference type="Proteomes" id="UP000467130"/>
    </source>
</evidence>
<evidence type="ECO:0000313" key="9">
    <source>
        <dbReference type="EMBL" id="BBY21308.1"/>
    </source>
</evidence>
<dbReference type="Proteomes" id="UP000467130">
    <property type="component" value="Chromosome"/>
</dbReference>
<dbReference type="InterPro" id="IPR002104">
    <property type="entry name" value="Integrase_catalytic"/>
</dbReference>
<dbReference type="InterPro" id="IPR044068">
    <property type="entry name" value="CB"/>
</dbReference>
<evidence type="ECO:0000256" key="1">
    <source>
        <dbReference type="ARBA" id="ARBA00008857"/>
    </source>
</evidence>
<keyword evidence="4" id="KW-0233">DNA recombination</keyword>
<feature type="domain" description="Tyr recombinase" evidence="7">
    <location>
        <begin position="183"/>
        <end position="371"/>
    </location>
</feature>
<dbReference type="Pfam" id="PF26003">
    <property type="entry name" value="Integrase_N_phage"/>
    <property type="match status" value="1"/>
</dbReference>
<dbReference type="GO" id="GO:0006310">
    <property type="term" value="P:DNA recombination"/>
    <property type="evidence" value="ECO:0007669"/>
    <property type="project" value="UniProtKB-KW"/>
</dbReference>
<dbReference type="GO" id="GO:0003677">
    <property type="term" value="F:DNA binding"/>
    <property type="evidence" value="ECO:0007669"/>
    <property type="project" value="UniProtKB-UniRule"/>
</dbReference>